<evidence type="ECO:0000313" key="3">
    <source>
        <dbReference type="Proteomes" id="UP000322899"/>
    </source>
</evidence>
<proteinExistence type="predicted"/>
<evidence type="ECO:0000313" key="4">
    <source>
        <dbReference type="Proteomes" id="UP000324907"/>
    </source>
</evidence>
<name>A0A5A8DUZ4_CAFRO</name>
<reference evidence="3 4" key="1">
    <citation type="submission" date="2019-07" db="EMBL/GenBank/DDBJ databases">
        <title>Genomes of Cafeteria roenbergensis.</title>
        <authorList>
            <person name="Fischer M.G."/>
            <person name="Hackl T."/>
            <person name="Roman M."/>
        </authorList>
    </citation>
    <scope>NUCLEOTIDE SEQUENCE [LARGE SCALE GENOMIC DNA]</scope>
    <source>
        <strain evidence="2 3">E4-10P</strain>
        <strain evidence="1 4">RCC970-E3</strain>
    </source>
</reference>
<dbReference type="EMBL" id="VLTL01000065">
    <property type="protein sequence ID" value="KAA0163514.1"/>
    <property type="molecule type" value="Genomic_DNA"/>
</dbReference>
<evidence type="ECO:0000313" key="1">
    <source>
        <dbReference type="EMBL" id="KAA0163514.1"/>
    </source>
</evidence>
<gene>
    <name evidence="2" type="ORF">FNF27_07045</name>
    <name evidence="1" type="ORF">FNF28_04171</name>
</gene>
<dbReference type="Proteomes" id="UP000324907">
    <property type="component" value="Unassembled WGS sequence"/>
</dbReference>
<comment type="caution">
    <text evidence="2">The sequence shown here is derived from an EMBL/GenBank/DDBJ whole genome shotgun (WGS) entry which is preliminary data.</text>
</comment>
<organism evidence="2 3">
    <name type="scientific">Cafeteria roenbergensis</name>
    <name type="common">Marine flagellate</name>
    <dbReference type="NCBI Taxonomy" id="33653"/>
    <lineage>
        <taxon>Eukaryota</taxon>
        <taxon>Sar</taxon>
        <taxon>Stramenopiles</taxon>
        <taxon>Bigyra</taxon>
        <taxon>Opalozoa</taxon>
        <taxon>Bicosoecida</taxon>
        <taxon>Cafeteriaceae</taxon>
        <taxon>Cafeteria</taxon>
    </lineage>
</organism>
<dbReference type="Proteomes" id="UP000322899">
    <property type="component" value="Unassembled WGS sequence"/>
</dbReference>
<dbReference type="AlphaFoldDB" id="A0A5A8DUZ4"/>
<accession>A0A5A8DUZ4</accession>
<evidence type="ECO:0000313" key="2">
    <source>
        <dbReference type="EMBL" id="KAA0169226.1"/>
    </source>
</evidence>
<sequence length="202" mass="19856">MSASDDVLLSSTGGALSLTSGAAGVTLQGASGASIVTENKANSGNIVIAPGTGTGTGTGTGGSVSITAGGTALIGGSVIISEGTSSGTDGYITIGSDGGQSRGFATGTIQLELSATPLAVQSCTTYTIDIATKMKWAGKPADVVIMTPLATDNRLLTLRVTATGTTTTLDIHACNHHPSNTITFASTDAYSLFVVLSPVTPT</sequence>
<dbReference type="EMBL" id="VLTO01000072">
    <property type="protein sequence ID" value="KAA0169226.1"/>
    <property type="molecule type" value="Genomic_DNA"/>
</dbReference>
<protein>
    <submittedName>
        <fullName evidence="2">Uncharacterized protein</fullName>
    </submittedName>
</protein>